<evidence type="ECO:0000313" key="2">
    <source>
        <dbReference type="Proteomes" id="UP001652660"/>
    </source>
</evidence>
<dbReference type="RefSeq" id="XP_027080849.1">
    <property type="nucleotide sequence ID" value="XM_027225048.2"/>
</dbReference>
<accession>A0A6P6TQW8</accession>
<organism evidence="2 3">
    <name type="scientific">Coffea arabica</name>
    <name type="common">Arabian coffee</name>
    <dbReference type="NCBI Taxonomy" id="13443"/>
    <lineage>
        <taxon>Eukaryota</taxon>
        <taxon>Viridiplantae</taxon>
        <taxon>Streptophyta</taxon>
        <taxon>Embryophyta</taxon>
        <taxon>Tracheophyta</taxon>
        <taxon>Spermatophyta</taxon>
        <taxon>Magnoliopsida</taxon>
        <taxon>eudicotyledons</taxon>
        <taxon>Gunneridae</taxon>
        <taxon>Pentapetalae</taxon>
        <taxon>asterids</taxon>
        <taxon>lamiids</taxon>
        <taxon>Gentianales</taxon>
        <taxon>Rubiaceae</taxon>
        <taxon>Ixoroideae</taxon>
        <taxon>Gardenieae complex</taxon>
        <taxon>Bertiereae - Coffeeae clade</taxon>
        <taxon>Coffeeae</taxon>
        <taxon>Coffea</taxon>
    </lineage>
</organism>
<gene>
    <name evidence="3" type="primary">LOC113703622</name>
</gene>
<reference evidence="2" key="1">
    <citation type="journal article" date="2025" name="Foods">
        <title>Unveiling the Microbial Signatures of Arabica Coffee Cherries: Insights into Ripeness Specific Diversity, Functional Traits, and Implications for Quality and Safety.</title>
        <authorList>
            <consortium name="RefSeq"/>
            <person name="Tenea G.N."/>
            <person name="Cifuentes V."/>
            <person name="Reyes P."/>
            <person name="Cevallos-Vallejos M."/>
        </authorList>
    </citation>
    <scope>NUCLEOTIDE SEQUENCE [LARGE SCALE GENOMIC DNA]</scope>
</reference>
<protein>
    <submittedName>
        <fullName evidence="3">Uncharacterized protein</fullName>
    </submittedName>
</protein>
<keyword evidence="2" id="KW-1185">Reference proteome</keyword>
<dbReference type="GeneID" id="113703622"/>
<dbReference type="Proteomes" id="UP001652660">
    <property type="component" value="Chromosome 8e"/>
</dbReference>
<feature type="region of interest" description="Disordered" evidence="1">
    <location>
        <begin position="35"/>
        <end position="58"/>
    </location>
</feature>
<feature type="region of interest" description="Disordered" evidence="1">
    <location>
        <begin position="351"/>
        <end position="382"/>
    </location>
</feature>
<dbReference type="OrthoDB" id="1847229at2759"/>
<reference evidence="3" key="2">
    <citation type="submission" date="2025-08" db="UniProtKB">
        <authorList>
            <consortium name="RefSeq"/>
        </authorList>
    </citation>
    <scope>IDENTIFICATION</scope>
    <source>
        <tissue evidence="3">Leaves</tissue>
    </source>
</reference>
<dbReference type="PANTHER" id="PTHR36368">
    <property type="entry name" value="ATP-DEPENDENT CASEINOLYTIC PROTEASE/CROTONASE FAMILY PROTEIN"/>
    <property type="match status" value="1"/>
</dbReference>
<evidence type="ECO:0000256" key="1">
    <source>
        <dbReference type="SAM" id="MobiDB-lite"/>
    </source>
</evidence>
<name>A0A6P6TQW8_COFAR</name>
<dbReference type="PANTHER" id="PTHR36368:SF1">
    <property type="entry name" value="ATP-DEPENDENT CASEINOLYTIC PROTEASE_CROTONASE FAMILY PROTEIN"/>
    <property type="match status" value="1"/>
</dbReference>
<dbReference type="AlphaFoldDB" id="A0A6P6TQW8"/>
<evidence type="ECO:0000313" key="3">
    <source>
        <dbReference type="RefSeq" id="XP_027080849.1"/>
    </source>
</evidence>
<proteinExistence type="predicted"/>
<sequence length="435" mass="48579">MGSSDSLSLPSEPPYIAKWFPSYVYESPELNSIDDFNDSGRPILAETGENEEEKEGNFDENGVLKRRHDVLLSDGKDTSDGFLQSNCIDRIDNRNIEVLKDSDSLSLSSVPPDVRNWFSSYEYESPTINTSYEFSSQPHGNVFDEECITGKEDKLIRATKAVQKNDLEGQKTSFGLVKCTNSGRKKEYEHHSFPKDILKADGEKNSAILNDLTPQRRSCQILPLKQMIDHGKGLAEGFELSIQNGKSPIDALNAKFNAEHSHMMLNIKSRSGSKMGNSPHKAIQSRVPIEESDKPEHFTIVTTTRPPTENLEYFTLVNQKPENEALGGQENKENARTGFAENGFISMRRSKVGDGENSCKGPLAGESYSSRNGATVPPRGNKEATATRKILLDTTNFQAPNLLEVTGKWRCPQKSKPNLGPPLKQLRLEQWVRRV</sequence>